<comment type="caution">
    <text evidence="1">The sequence shown here is derived from an EMBL/GenBank/DDBJ whole genome shotgun (WGS) entry which is preliminary data.</text>
</comment>
<gene>
    <name evidence="2" type="ORF">ASJ35_16130</name>
    <name evidence="1" type="ORF">TQ39_16815</name>
</gene>
<accession>A0A0D8IVZ6</accession>
<dbReference type="AlphaFoldDB" id="A0A0D8IVZ6"/>
<protein>
    <recommendedName>
        <fullName evidence="5">DUF5050 domain-containing protein</fullName>
    </recommendedName>
</protein>
<evidence type="ECO:0000313" key="4">
    <source>
        <dbReference type="Proteomes" id="UP000053433"/>
    </source>
</evidence>
<evidence type="ECO:0000313" key="1">
    <source>
        <dbReference type="EMBL" id="KJF38669.1"/>
    </source>
</evidence>
<dbReference type="Proteomes" id="UP000053433">
    <property type="component" value="Unassembled WGS sequence"/>
</dbReference>
<organism evidence="1 3">
    <name type="scientific">Ruthenibacterium lactatiformans</name>
    <dbReference type="NCBI Taxonomy" id="1550024"/>
    <lineage>
        <taxon>Bacteria</taxon>
        <taxon>Bacillati</taxon>
        <taxon>Bacillota</taxon>
        <taxon>Clostridia</taxon>
        <taxon>Eubacteriales</taxon>
        <taxon>Oscillospiraceae</taxon>
        <taxon>Ruthenibacterium</taxon>
    </lineage>
</organism>
<dbReference type="Proteomes" id="UP000032483">
    <property type="component" value="Unassembled WGS sequence"/>
</dbReference>
<evidence type="ECO:0000313" key="3">
    <source>
        <dbReference type="Proteomes" id="UP000032483"/>
    </source>
</evidence>
<reference evidence="2 4" key="2">
    <citation type="submission" date="2015-10" db="EMBL/GenBank/DDBJ databases">
        <title>A novel member of the family Ruminococcaceae isolated from human faeces.</title>
        <authorList>
            <person name="Shkoporov A.N."/>
            <person name="Chaplin A.V."/>
            <person name="Motuzova O.V."/>
            <person name="Kafarskaia L.I."/>
            <person name="Efimov B.A."/>
        </authorList>
    </citation>
    <scope>NUCLEOTIDE SEQUENCE [LARGE SCALE GENOMIC DNA]</scope>
    <source>
        <strain evidence="2 4">668</strain>
    </source>
</reference>
<evidence type="ECO:0000313" key="2">
    <source>
        <dbReference type="EMBL" id="KUE74978.1"/>
    </source>
</evidence>
<dbReference type="EMBL" id="JXXK01000034">
    <property type="protein sequence ID" value="KJF38669.1"/>
    <property type="molecule type" value="Genomic_DNA"/>
</dbReference>
<dbReference type="SUPFAM" id="SSF69304">
    <property type="entry name" value="Tricorn protease N-terminal domain"/>
    <property type="match status" value="1"/>
</dbReference>
<dbReference type="EMBL" id="LMUA01000033">
    <property type="protein sequence ID" value="KUE74978.1"/>
    <property type="molecule type" value="Genomic_DNA"/>
</dbReference>
<proteinExistence type="predicted"/>
<evidence type="ECO:0008006" key="5">
    <source>
        <dbReference type="Google" id="ProtNLM"/>
    </source>
</evidence>
<name>A0A0D8IVZ6_9FIRM</name>
<keyword evidence="3" id="KW-1185">Reference proteome</keyword>
<accession>A0A0W7TMB9</accession>
<reference evidence="1" key="1">
    <citation type="submission" date="2015-02" db="EMBL/GenBank/DDBJ databases">
        <title>A novel member of the family Ruminococcaceae isolated from human feces.</title>
        <authorList>
            <person name="Shkoporov A.N."/>
            <person name="Chaplin A.V."/>
            <person name="Motuzova O.V."/>
            <person name="Kafarskaia L.I."/>
            <person name="Khokhlova E.V."/>
            <person name="Efimov B.A."/>
        </authorList>
    </citation>
    <scope>NUCLEOTIDE SEQUENCE [LARGE SCALE GENOMIC DNA]</scope>
    <source>
        <strain evidence="1">585-1</strain>
    </source>
</reference>
<sequence>MQLETYNSPYTGIWKAEPNGNNRNLLFQFQPNQNIVNGIAADEEYLYITVQEVDSITYQPKKLMYQIDIQTGEAAELFSFNANDWLFGAYEDNLIILSYDSAEKEFAYYRYCVTNGETEEFFRYSATDDEKAPVTALNGNILYLVQPIGNTKAEVSCINLKNNQKLVLCSEIPFFSSETTTILDFVDNKMILQVSDTRQQDSKLAKHYQYGIDLKTGEVKENLLLIENGGQAEFINICGAYKNEYCVLSGYDPQTVTLFDDNGTAYESSIYFPVYAFITKEDYWNGSEKWIAPIDLTKGG</sequence>